<dbReference type="KEGG" id="bex:A11Q_994"/>
<proteinExistence type="predicted"/>
<dbReference type="RefSeq" id="WP_015469700.1">
    <property type="nucleotide sequence ID" value="NC_020813.1"/>
</dbReference>
<dbReference type="HOGENOM" id="CLU_582235_0_0_7"/>
<protein>
    <submittedName>
        <fullName evidence="2">Putative transposase</fullName>
    </submittedName>
</protein>
<accession>M4V9T0</accession>
<feature type="signal peptide" evidence="1">
    <location>
        <begin position="1"/>
        <end position="26"/>
    </location>
</feature>
<dbReference type="OrthoDB" id="5287854at2"/>
<gene>
    <name evidence="2" type="ORF">A11Q_994</name>
</gene>
<feature type="chain" id="PRO_5004060511" evidence="1">
    <location>
        <begin position="27"/>
        <end position="480"/>
    </location>
</feature>
<keyword evidence="1" id="KW-0732">Signal</keyword>
<dbReference type="STRING" id="1184267.A11Q_994"/>
<dbReference type="AlphaFoldDB" id="M4V9T0"/>
<organism evidence="2 3">
    <name type="scientific">Pseudobdellovibrio exovorus JSS</name>
    <dbReference type="NCBI Taxonomy" id="1184267"/>
    <lineage>
        <taxon>Bacteria</taxon>
        <taxon>Pseudomonadati</taxon>
        <taxon>Bdellovibrionota</taxon>
        <taxon>Bdellovibrionia</taxon>
        <taxon>Bdellovibrionales</taxon>
        <taxon>Pseudobdellovibrionaceae</taxon>
        <taxon>Pseudobdellovibrio</taxon>
    </lineage>
</organism>
<reference evidence="2 3" key="1">
    <citation type="journal article" date="2013" name="ISME J.">
        <title>By their genes ye shall know them: genomic signatures of predatory bacteria.</title>
        <authorList>
            <person name="Pasternak Z."/>
            <person name="Pietrokovski S."/>
            <person name="Rotem O."/>
            <person name="Gophna U."/>
            <person name="Lurie-Weinberger M.N."/>
            <person name="Jurkevitch E."/>
        </authorList>
    </citation>
    <scope>NUCLEOTIDE SEQUENCE [LARGE SCALE GENOMIC DNA]</scope>
    <source>
        <strain evidence="2 3">JSS</strain>
    </source>
</reference>
<dbReference type="Proteomes" id="UP000012040">
    <property type="component" value="Chromosome"/>
</dbReference>
<dbReference type="eggNOG" id="ENOG502ZPK7">
    <property type="taxonomic scope" value="Bacteria"/>
</dbReference>
<evidence type="ECO:0000313" key="3">
    <source>
        <dbReference type="Proteomes" id="UP000012040"/>
    </source>
</evidence>
<name>M4V9T0_9BACT</name>
<evidence type="ECO:0000256" key="1">
    <source>
        <dbReference type="SAM" id="SignalP"/>
    </source>
</evidence>
<keyword evidence="3" id="KW-1185">Reference proteome</keyword>
<sequence length="480" mass="53080">MMGNSLKVTKIAMVFFAFFTAFSTWAQQSGTKATGTSQIKRSQLKKAEAQESATRLEVDLSAIGYAEEAANDSSFQQRAQLGLKFKKEGSFFGAADITLGTFSTPKSMYYAFPDAYMGYGTKDANVTFGRKKENLSFADSFFNFGLMQSHQTNDNINFIEGGLVGLTARFSTGNFGVMAAFNPIFIPNQGPQTQVEDGKITSSNRWAPAPPSKFKFGDDHKNINYAIRDYQLLDIITNSGYMASAYLGPNSVRPYLRVTYAYKPLNEIVLSRDTYSDISTFEGYVYLSPNTIMHQVTAADINFDFENIKTTFSVISDQPENKTAKDLEFIQTLNPLNIVAGYISVDLSSWAKKKLEIYAGAASISGGEMRDMNSQNQESSFAIADSRTLFKKPLRLGVKSEMFFIYNKAVDADVSYTYDQDLKGALLSASVKYGATKNLTLRVGADIIGVENELPTDAQGNFLDQNKANDRFFAGVNYAF</sequence>
<evidence type="ECO:0000313" key="2">
    <source>
        <dbReference type="EMBL" id="AGH95210.1"/>
    </source>
</evidence>
<dbReference type="PATRIC" id="fig|1184267.3.peg.1008"/>
<dbReference type="EMBL" id="CP003537">
    <property type="protein sequence ID" value="AGH95210.1"/>
    <property type="molecule type" value="Genomic_DNA"/>
</dbReference>